<dbReference type="GO" id="GO:0065002">
    <property type="term" value="P:intracellular protein transmembrane transport"/>
    <property type="evidence" value="ECO:0007669"/>
    <property type="project" value="UniProtKB-UniRule"/>
</dbReference>
<dbReference type="NCBIfam" id="TIGR00966">
    <property type="entry name" value="transloc_SecF"/>
    <property type="match status" value="1"/>
</dbReference>
<dbReference type="Pfam" id="PF07549">
    <property type="entry name" value="Sec_GG"/>
    <property type="match status" value="1"/>
</dbReference>
<dbReference type="SUPFAM" id="SSF82866">
    <property type="entry name" value="Multidrug efflux transporter AcrB transmembrane domain"/>
    <property type="match status" value="1"/>
</dbReference>
<reference evidence="11" key="1">
    <citation type="journal article" date="2005" name="Environ. Microbiol.">
        <title>Genetic and functional properties of uncultivated thermophilic crenarchaeotes from a subsurface gold mine as revealed by analysis of genome fragments.</title>
        <authorList>
            <person name="Nunoura T."/>
            <person name="Hirayama H."/>
            <person name="Takami H."/>
            <person name="Oida H."/>
            <person name="Nishi S."/>
            <person name="Shimamura S."/>
            <person name="Suzuki Y."/>
            <person name="Inagaki F."/>
            <person name="Takai K."/>
            <person name="Nealson K.H."/>
            <person name="Horikoshi K."/>
        </authorList>
    </citation>
    <scope>NUCLEOTIDE SEQUENCE</scope>
</reference>
<dbReference type="AlphaFoldDB" id="H5SBB5"/>
<keyword evidence="5 9" id="KW-0653">Protein transport</keyword>
<dbReference type="PANTHER" id="PTHR30081">
    <property type="entry name" value="PROTEIN-EXPORT MEMBRANE PROTEIN SEC"/>
    <property type="match status" value="1"/>
</dbReference>
<evidence type="ECO:0000256" key="2">
    <source>
        <dbReference type="ARBA" id="ARBA00022448"/>
    </source>
</evidence>
<dbReference type="GO" id="GO:0005886">
    <property type="term" value="C:plasma membrane"/>
    <property type="evidence" value="ECO:0007669"/>
    <property type="project" value="UniProtKB-SubCell"/>
</dbReference>
<evidence type="ECO:0000256" key="8">
    <source>
        <dbReference type="ARBA" id="ARBA00023136"/>
    </source>
</evidence>
<comment type="similarity">
    <text evidence="9">Belongs to the SecD/SecF family. SecF subfamily.</text>
</comment>
<dbReference type="InterPro" id="IPR048634">
    <property type="entry name" value="SecD_SecF_C"/>
</dbReference>
<feature type="transmembrane region" description="Helical" evidence="9">
    <location>
        <begin position="198"/>
        <end position="219"/>
    </location>
</feature>
<dbReference type="InterPro" id="IPR022646">
    <property type="entry name" value="SecD/SecF_CS"/>
</dbReference>
<dbReference type="PRINTS" id="PR01755">
    <property type="entry name" value="SECFTRNLCASE"/>
</dbReference>
<reference evidence="11" key="2">
    <citation type="journal article" date="2012" name="PLoS ONE">
        <title>A Deeply Branching Thermophilic Bacterium with an Ancient Acetyl-CoA Pathway Dominates a Subsurface Ecosystem.</title>
        <authorList>
            <person name="Takami H."/>
            <person name="Noguchi H."/>
            <person name="Takaki Y."/>
            <person name="Uchiyama I."/>
            <person name="Toyoda A."/>
            <person name="Nishi S."/>
            <person name="Chee G.-J."/>
            <person name="Arai W."/>
            <person name="Nunoura T."/>
            <person name="Itoh T."/>
            <person name="Hattori M."/>
            <person name="Takai K."/>
        </authorList>
    </citation>
    <scope>NUCLEOTIDE SEQUENCE</scope>
</reference>
<gene>
    <name evidence="9" type="primary">secF</name>
    <name evidence="11" type="ORF">HGMM_F07B11C06</name>
    <name evidence="12" type="ORF">HGMM_F32G01C02</name>
</gene>
<dbReference type="EMBL" id="AP011658">
    <property type="protein sequence ID" value="BAL53451.1"/>
    <property type="molecule type" value="Genomic_DNA"/>
</dbReference>
<comment type="subcellular location">
    <subcellularLocation>
        <location evidence="1 9">Cell membrane</location>
        <topology evidence="1 9">Multi-pass membrane protein</topology>
    </subcellularLocation>
</comment>
<organism evidence="11">
    <name type="scientific">uncultured Chloroflexota bacterium</name>
    <dbReference type="NCBI Taxonomy" id="166587"/>
    <lineage>
        <taxon>Bacteria</taxon>
        <taxon>Bacillati</taxon>
        <taxon>Chloroflexota</taxon>
        <taxon>environmental samples</taxon>
    </lineage>
</organism>
<evidence type="ECO:0000256" key="7">
    <source>
        <dbReference type="ARBA" id="ARBA00023010"/>
    </source>
</evidence>
<dbReference type="GO" id="GO:0043952">
    <property type="term" value="P:protein transport by the Sec complex"/>
    <property type="evidence" value="ECO:0007669"/>
    <property type="project" value="UniProtKB-UniRule"/>
</dbReference>
<comment type="function">
    <text evidence="9">Part of the Sec protein translocase complex. Interacts with the SecYEG preprotein conducting channel. SecDF uses the proton motive force (PMF) to complete protein translocation after the ATP-dependent function of SecA.</text>
</comment>
<evidence type="ECO:0000313" key="12">
    <source>
        <dbReference type="EMBL" id="BAL55892.1"/>
    </source>
</evidence>
<keyword evidence="3 9" id="KW-1003">Cell membrane</keyword>
<dbReference type="EMBL" id="AP011732">
    <property type="protein sequence ID" value="BAL55892.1"/>
    <property type="molecule type" value="Genomic_DNA"/>
</dbReference>
<keyword evidence="2 9" id="KW-0813">Transport</keyword>
<feature type="transmembrane region" description="Helical" evidence="9">
    <location>
        <begin position="169"/>
        <end position="192"/>
    </location>
</feature>
<sequence length="317" mass="35825">MNLIRYRYWYFLMSLLVIIPGLFFLVLHWTQHPQEGPLKLGIDFTGGALLEVRFDGQRPSIKVVQDVYEAFSTPEEAISNPLVQPLGEEAFAIRSKAMSDETKAKIVAELEARSGAKVTILNFTSVSPVIGQEVTRAAVVAVMMASVAIMLYIWFAFRQVQHAFRYGTAAILALLHDVFVVLGVEAILGYFLGWEADALFLTATLTVIGFSVHDTIVVFDRIRENARLYRRVDYERLVNHSIIQTLDRSINTQLTVIFTLLALALFGGDSIRHFVIILLIGIFSGTYSSIFNAAPILVVWENREWRNWFHRNQPALS</sequence>
<dbReference type="PANTHER" id="PTHR30081:SF8">
    <property type="entry name" value="PROTEIN TRANSLOCASE SUBUNIT SECF"/>
    <property type="match status" value="1"/>
</dbReference>
<evidence type="ECO:0000256" key="1">
    <source>
        <dbReference type="ARBA" id="ARBA00004651"/>
    </source>
</evidence>
<evidence type="ECO:0000259" key="10">
    <source>
        <dbReference type="Pfam" id="PF02355"/>
    </source>
</evidence>
<feature type="transmembrane region" description="Helical" evidence="9">
    <location>
        <begin position="250"/>
        <end position="268"/>
    </location>
</feature>
<dbReference type="GO" id="GO:0015450">
    <property type="term" value="F:protein-transporting ATPase activity"/>
    <property type="evidence" value="ECO:0007669"/>
    <property type="project" value="InterPro"/>
</dbReference>
<keyword evidence="7 9" id="KW-0811">Translocation</keyword>
<evidence type="ECO:0000256" key="4">
    <source>
        <dbReference type="ARBA" id="ARBA00022692"/>
    </source>
</evidence>
<keyword evidence="6 9" id="KW-1133">Transmembrane helix</keyword>
<evidence type="ECO:0000256" key="6">
    <source>
        <dbReference type="ARBA" id="ARBA00022989"/>
    </source>
</evidence>
<keyword evidence="4 9" id="KW-0812">Transmembrane</keyword>
<comment type="subunit">
    <text evidence="9">Forms a complex with SecD. Part of the essential Sec protein translocation apparatus which comprises SecA, SecYEG and auxiliary proteins SecDF. Other proteins may also be involved.</text>
</comment>
<dbReference type="InterPro" id="IPR022645">
    <property type="entry name" value="SecD/SecF_bac"/>
</dbReference>
<evidence type="ECO:0000313" key="11">
    <source>
        <dbReference type="EMBL" id="BAL53451.1"/>
    </source>
</evidence>
<keyword evidence="8 9" id="KW-0472">Membrane</keyword>
<protein>
    <recommendedName>
        <fullName evidence="9">Protein-export membrane protein SecF</fullName>
    </recommendedName>
</protein>
<accession>H5SBB5</accession>
<dbReference type="InterPro" id="IPR005665">
    <property type="entry name" value="SecF_bac"/>
</dbReference>
<dbReference type="GO" id="GO:0006605">
    <property type="term" value="P:protein targeting"/>
    <property type="evidence" value="ECO:0007669"/>
    <property type="project" value="UniProtKB-UniRule"/>
</dbReference>
<proteinExistence type="inferred from homology"/>
<evidence type="ECO:0000256" key="3">
    <source>
        <dbReference type="ARBA" id="ARBA00022475"/>
    </source>
</evidence>
<dbReference type="Gene3D" id="1.20.1640.10">
    <property type="entry name" value="Multidrug efflux transporter AcrB transmembrane domain"/>
    <property type="match status" value="1"/>
</dbReference>
<dbReference type="HAMAP" id="MF_01464_B">
    <property type="entry name" value="SecF_B"/>
    <property type="match status" value="1"/>
</dbReference>
<dbReference type="InterPro" id="IPR022813">
    <property type="entry name" value="SecD/SecF_arch_bac"/>
</dbReference>
<feature type="transmembrane region" description="Helical" evidence="9">
    <location>
        <begin position="274"/>
        <end position="300"/>
    </location>
</feature>
<evidence type="ECO:0000256" key="5">
    <source>
        <dbReference type="ARBA" id="ARBA00022927"/>
    </source>
</evidence>
<feature type="domain" description="Protein export membrane protein SecD/SecF C-terminal" evidence="10">
    <location>
        <begin position="113"/>
        <end position="302"/>
    </location>
</feature>
<evidence type="ECO:0000256" key="9">
    <source>
        <dbReference type="HAMAP-Rule" id="MF_01464"/>
    </source>
</evidence>
<dbReference type="Pfam" id="PF02355">
    <property type="entry name" value="SecD_SecF_C"/>
    <property type="match status" value="1"/>
</dbReference>
<feature type="transmembrane region" description="Helical" evidence="9">
    <location>
        <begin position="137"/>
        <end position="157"/>
    </location>
</feature>
<name>H5SBB5_9CHLR</name>
<feature type="transmembrane region" description="Helical" evidence="9">
    <location>
        <begin position="9"/>
        <end position="30"/>
    </location>
</feature>